<dbReference type="AlphaFoldDB" id="A0A2A2H0W2"/>
<accession>A0A2A2H0W2</accession>
<organism evidence="1 2">
    <name type="scientific">Methanobacterium bryantii</name>
    <dbReference type="NCBI Taxonomy" id="2161"/>
    <lineage>
        <taxon>Archaea</taxon>
        <taxon>Methanobacteriati</taxon>
        <taxon>Methanobacteriota</taxon>
        <taxon>Methanomada group</taxon>
        <taxon>Methanobacteria</taxon>
        <taxon>Methanobacteriales</taxon>
        <taxon>Methanobacteriaceae</taxon>
        <taxon>Methanobacterium</taxon>
    </lineage>
</organism>
<sequence length="98" mass="10536">MVTIDFNMDNIQKCLCPGCPVQAKSECVQDKLNKLKSQSGGTPGKDDVPGVYCSTGKATCEGLDPSQMCQCGKCEVWKEYKLGEGEPGGYYCAKGEAR</sequence>
<dbReference type="Proteomes" id="UP000217784">
    <property type="component" value="Unassembled WGS sequence"/>
</dbReference>
<keyword evidence="2" id="KW-1185">Reference proteome</keyword>
<dbReference type="EMBL" id="LMVM01000041">
    <property type="protein sequence ID" value="PAV02985.1"/>
    <property type="molecule type" value="Genomic_DNA"/>
</dbReference>
<reference evidence="1 2" key="1">
    <citation type="journal article" date="2017" name="BMC Genomics">
        <title>Genomic analysis of methanogenic archaea reveals a shift towards energy conservation.</title>
        <authorList>
            <person name="Gilmore S.P."/>
            <person name="Henske J.K."/>
            <person name="Sexton J.A."/>
            <person name="Solomon K.V."/>
            <person name="Seppala S."/>
            <person name="Yoo J.I."/>
            <person name="Huyett L.M."/>
            <person name="Pressman A."/>
            <person name="Cogan J.Z."/>
            <person name="Kivenson V."/>
            <person name="Peng X."/>
            <person name="Tan Y."/>
            <person name="Valentine D.L."/>
            <person name="O'Malley M.A."/>
        </authorList>
    </citation>
    <scope>NUCLEOTIDE SEQUENCE [LARGE SCALE GENOMIC DNA]</scope>
    <source>
        <strain evidence="1 2">M.o.H.</strain>
    </source>
</reference>
<comment type="caution">
    <text evidence="1">The sequence shown here is derived from an EMBL/GenBank/DDBJ whole genome shotgun (WGS) entry which is preliminary data.</text>
</comment>
<dbReference type="OrthoDB" id="71341at2157"/>
<dbReference type="RefSeq" id="WP_069582400.1">
    <property type="nucleotide sequence ID" value="NZ_LMVM01000041.1"/>
</dbReference>
<proteinExistence type="predicted"/>
<evidence type="ECO:0008006" key="3">
    <source>
        <dbReference type="Google" id="ProtNLM"/>
    </source>
</evidence>
<dbReference type="GeneID" id="300260106"/>
<protein>
    <recommendedName>
        <fullName evidence="3">DUF2769 domain-containing protein</fullName>
    </recommendedName>
</protein>
<evidence type="ECO:0000313" key="2">
    <source>
        <dbReference type="Proteomes" id="UP000217784"/>
    </source>
</evidence>
<evidence type="ECO:0000313" key="1">
    <source>
        <dbReference type="EMBL" id="PAV02985.1"/>
    </source>
</evidence>
<gene>
    <name evidence="1" type="ORF">ASJ80_04055</name>
</gene>
<name>A0A2A2H0W2_METBR</name>